<keyword evidence="1" id="KW-1185">Reference proteome</keyword>
<proteinExistence type="predicted"/>
<evidence type="ECO:0000313" key="2">
    <source>
        <dbReference type="WBParaSite" id="nRc.2.0.1.t17198-RA"/>
    </source>
</evidence>
<reference evidence="2" key="1">
    <citation type="submission" date="2022-11" db="UniProtKB">
        <authorList>
            <consortium name="WormBaseParasite"/>
        </authorList>
    </citation>
    <scope>IDENTIFICATION</scope>
</reference>
<sequence length="185" mass="20488">MLCPTRMCPCIKSPTSFCTTFNFSARYGKILKKSQQIGKLGENKLNNEIQSVCKLPALITWRILLSYTANCRPIIDDFFDRSDVFIGWDGSIFLISDPDLKKCSNGSGSSCGEKEDTENKVCLNENSKCDLTDIAFASETIVCTSANGSSTKKQCLKLCVSFSNVLKREPSQSALKNDKKSHLKT</sequence>
<dbReference type="AlphaFoldDB" id="A0A915ISM0"/>
<dbReference type="WBParaSite" id="nRc.2.0.1.t17198-RA">
    <property type="protein sequence ID" value="nRc.2.0.1.t17198-RA"/>
    <property type="gene ID" value="nRc.2.0.1.g17198"/>
</dbReference>
<organism evidence="1 2">
    <name type="scientific">Romanomermis culicivorax</name>
    <name type="common">Nematode worm</name>
    <dbReference type="NCBI Taxonomy" id="13658"/>
    <lineage>
        <taxon>Eukaryota</taxon>
        <taxon>Metazoa</taxon>
        <taxon>Ecdysozoa</taxon>
        <taxon>Nematoda</taxon>
        <taxon>Enoplea</taxon>
        <taxon>Dorylaimia</taxon>
        <taxon>Mermithida</taxon>
        <taxon>Mermithoidea</taxon>
        <taxon>Mermithidae</taxon>
        <taxon>Romanomermis</taxon>
    </lineage>
</organism>
<protein>
    <submittedName>
        <fullName evidence="2">Uncharacterized protein</fullName>
    </submittedName>
</protein>
<dbReference type="Proteomes" id="UP000887565">
    <property type="component" value="Unplaced"/>
</dbReference>
<accession>A0A915ISM0</accession>
<name>A0A915ISM0_ROMCU</name>
<evidence type="ECO:0000313" key="1">
    <source>
        <dbReference type="Proteomes" id="UP000887565"/>
    </source>
</evidence>